<dbReference type="InterPro" id="IPR033479">
    <property type="entry name" value="dCache_1"/>
</dbReference>
<dbReference type="InterPro" id="IPR001610">
    <property type="entry name" value="PAC"/>
</dbReference>
<feature type="domain" description="PAC" evidence="8">
    <location>
        <begin position="443"/>
        <end position="494"/>
    </location>
</feature>
<evidence type="ECO:0000256" key="6">
    <source>
        <dbReference type="SAM" id="Phobius"/>
    </source>
</evidence>
<dbReference type="InterPro" id="IPR000160">
    <property type="entry name" value="GGDEF_dom"/>
</dbReference>
<dbReference type="GO" id="GO:0052621">
    <property type="term" value="F:diguanylate cyclase activity"/>
    <property type="evidence" value="ECO:0007669"/>
    <property type="project" value="UniProtKB-EC"/>
</dbReference>
<dbReference type="CDD" id="cd00130">
    <property type="entry name" value="PAS"/>
    <property type="match status" value="1"/>
</dbReference>
<dbReference type="PROSITE" id="PS50112">
    <property type="entry name" value="PAS"/>
    <property type="match status" value="1"/>
</dbReference>
<organism evidence="11 12">
    <name type="scientific">Halomonas salifodinae</name>
    <dbReference type="NCBI Taxonomy" id="438745"/>
    <lineage>
        <taxon>Bacteria</taxon>
        <taxon>Pseudomonadati</taxon>
        <taxon>Pseudomonadota</taxon>
        <taxon>Gammaproteobacteria</taxon>
        <taxon>Oceanospirillales</taxon>
        <taxon>Halomonadaceae</taxon>
        <taxon>Halomonas</taxon>
    </lineage>
</organism>
<dbReference type="InterPro" id="IPR043128">
    <property type="entry name" value="Rev_trsase/Diguanyl_cyclase"/>
</dbReference>
<feature type="domain" description="HAMP" evidence="9">
    <location>
        <begin position="315"/>
        <end position="357"/>
    </location>
</feature>
<dbReference type="Gene3D" id="3.30.450.20">
    <property type="entry name" value="PAS domain"/>
    <property type="match status" value="2"/>
</dbReference>
<keyword evidence="3 6" id="KW-0812">Transmembrane</keyword>
<dbReference type="InterPro" id="IPR000700">
    <property type="entry name" value="PAS-assoc_C"/>
</dbReference>
<evidence type="ECO:0000259" key="7">
    <source>
        <dbReference type="PROSITE" id="PS50112"/>
    </source>
</evidence>
<keyword evidence="12" id="KW-1185">Reference proteome</keyword>
<dbReference type="Gene3D" id="3.30.70.270">
    <property type="match status" value="1"/>
</dbReference>
<dbReference type="EMBL" id="JBHSZP010000043">
    <property type="protein sequence ID" value="MFC7091727.1"/>
    <property type="molecule type" value="Genomic_DNA"/>
</dbReference>
<dbReference type="NCBIfam" id="TIGR00229">
    <property type="entry name" value="sensory_box"/>
    <property type="match status" value="1"/>
</dbReference>
<dbReference type="Proteomes" id="UP001596411">
    <property type="component" value="Unassembled WGS sequence"/>
</dbReference>
<keyword evidence="2" id="KW-1003">Cell membrane</keyword>
<evidence type="ECO:0000256" key="4">
    <source>
        <dbReference type="ARBA" id="ARBA00022989"/>
    </source>
</evidence>
<comment type="subcellular location">
    <subcellularLocation>
        <location evidence="1">Cell membrane</location>
        <topology evidence="1">Multi-pass membrane protein</topology>
    </subcellularLocation>
</comment>
<dbReference type="NCBIfam" id="TIGR00254">
    <property type="entry name" value="GGDEF"/>
    <property type="match status" value="1"/>
</dbReference>
<protein>
    <submittedName>
        <fullName evidence="11">Diguanylate cyclase</fullName>
        <ecNumber evidence="11">2.7.7.65</ecNumber>
    </submittedName>
</protein>
<keyword evidence="11" id="KW-0808">Transferase</keyword>
<comment type="caution">
    <text evidence="11">The sequence shown here is derived from an EMBL/GenBank/DDBJ whole genome shotgun (WGS) entry which is preliminary data.</text>
</comment>
<dbReference type="InterPro" id="IPR029787">
    <property type="entry name" value="Nucleotide_cyclase"/>
</dbReference>
<dbReference type="RefSeq" id="WP_346061185.1">
    <property type="nucleotide sequence ID" value="NZ_BAAADR010000003.1"/>
</dbReference>
<dbReference type="EC" id="2.7.7.65" evidence="11"/>
<proteinExistence type="predicted"/>
<dbReference type="PROSITE" id="PS50885">
    <property type="entry name" value="HAMP"/>
    <property type="match status" value="1"/>
</dbReference>
<keyword evidence="5 6" id="KW-0472">Membrane</keyword>
<accession>A0ABW2F0G2</accession>
<sequence length="660" mass="72328">MRLKGVLGIRGGLGSLKGRLLLGLSATWVVVLAGVLAFGWQLGRDLVEDLNGTHLRYEAQLIADDLSAEIDKRISALERLVPLLESQTLDAESLRDGLRHNDALLAWFDGLVVANAEGRVVADWPFVPGRTGLEIAAEDFFRLPRHLGRPYVSEPFRGRASGEALVMISLPLDDANGNFLGILGGLVNLAEGSLFDRLRRIRLGEHGFAAVATASGTILFHPDPALVLQPVPGPDQAPWADLALDGWEGVAYAPLLSEEMSLQAYRQIWPANWVVGIFLPQREMQSALQALIHRLGWGGGVAVLVMLPLIFWRIGRVLAPLRQLERQIDEVGQGERSRIVLDTRMGELDQVAATFNRVERERAASHASQQERQAFLDAVLESTPTGIFVADPAGKTSYMNPALRALVGHGAKRSWPWYANLHPEERQDALDLWRHTLASGEEFLRQCRFCHADGSVLWLEVHATAVRIGPRLLGFVGMVKDITERREIEAQQRWEAEHDPLTGLLNRRGFERRLEEAWSDWCNQSVPAVLILFDLDHFKPINDEGGHALGDELLRRLAGAVSGSVRRSDWVARLGGDEFAVLMPGCALTQGLPVAEALRRAAAGVSVAKGGHRYSTTLSLGVSSFEPGDADVGAALKRADAASYRAKRLGRNGVQVAALE</sequence>
<feature type="transmembrane region" description="Helical" evidence="6">
    <location>
        <begin position="20"/>
        <end position="40"/>
    </location>
</feature>
<dbReference type="InterPro" id="IPR035965">
    <property type="entry name" value="PAS-like_dom_sf"/>
</dbReference>
<dbReference type="SUPFAM" id="SSF55073">
    <property type="entry name" value="Nucleotide cyclase"/>
    <property type="match status" value="1"/>
</dbReference>
<dbReference type="CDD" id="cd01949">
    <property type="entry name" value="GGDEF"/>
    <property type="match status" value="1"/>
</dbReference>
<evidence type="ECO:0000256" key="1">
    <source>
        <dbReference type="ARBA" id="ARBA00004651"/>
    </source>
</evidence>
<keyword evidence="4 6" id="KW-1133">Transmembrane helix</keyword>
<dbReference type="SMART" id="SM00086">
    <property type="entry name" value="PAC"/>
    <property type="match status" value="1"/>
</dbReference>
<dbReference type="Gene3D" id="6.10.340.10">
    <property type="match status" value="1"/>
</dbReference>
<dbReference type="PROSITE" id="PS50887">
    <property type="entry name" value="GGDEF"/>
    <property type="match status" value="1"/>
</dbReference>
<dbReference type="Pfam" id="PF00989">
    <property type="entry name" value="PAS"/>
    <property type="match status" value="1"/>
</dbReference>
<evidence type="ECO:0000259" key="10">
    <source>
        <dbReference type="PROSITE" id="PS50887"/>
    </source>
</evidence>
<evidence type="ECO:0000313" key="12">
    <source>
        <dbReference type="Proteomes" id="UP001596411"/>
    </source>
</evidence>
<feature type="domain" description="PAS" evidence="7">
    <location>
        <begin position="372"/>
        <end position="408"/>
    </location>
</feature>
<dbReference type="Pfam" id="PF00990">
    <property type="entry name" value="GGDEF"/>
    <property type="match status" value="1"/>
</dbReference>
<dbReference type="Pfam" id="PF02743">
    <property type="entry name" value="dCache_1"/>
    <property type="match status" value="1"/>
</dbReference>
<evidence type="ECO:0000313" key="11">
    <source>
        <dbReference type="EMBL" id="MFC7091727.1"/>
    </source>
</evidence>
<dbReference type="InterPro" id="IPR013767">
    <property type="entry name" value="PAS_fold"/>
</dbReference>
<dbReference type="PANTHER" id="PTHR44757:SF2">
    <property type="entry name" value="BIOFILM ARCHITECTURE MAINTENANCE PROTEIN MBAA"/>
    <property type="match status" value="1"/>
</dbReference>
<dbReference type="PROSITE" id="PS50113">
    <property type="entry name" value="PAC"/>
    <property type="match status" value="1"/>
</dbReference>
<dbReference type="InterPro" id="IPR003660">
    <property type="entry name" value="HAMP_dom"/>
</dbReference>
<feature type="domain" description="GGDEF" evidence="10">
    <location>
        <begin position="526"/>
        <end position="659"/>
    </location>
</feature>
<evidence type="ECO:0000256" key="3">
    <source>
        <dbReference type="ARBA" id="ARBA00022692"/>
    </source>
</evidence>
<keyword evidence="11" id="KW-0548">Nucleotidyltransferase</keyword>
<dbReference type="CDD" id="cd18774">
    <property type="entry name" value="PDC2_HK_sensor"/>
    <property type="match status" value="1"/>
</dbReference>
<dbReference type="SMART" id="SM00091">
    <property type="entry name" value="PAS"/>
    <property type="match status" value="1"/>
</dbReference>
<gene>
    <name evidence="11" type="ORF">ACFQH5_19470</name>
</gene>
<dbReference type="InterPro" id="IPR052155">
    <property type="entry name" value="Biofilm_reg_signaling"/>
</dbReference>
<evidence type="ECO:0000259" key="8">
    <source>
        <dbReference type="PROSITE" id="PS50113"/>
    </source>
</evidence>
<evidence type="ECO:0000256" key="5">
    <source>
        <dbReference type="ARBA" id="ARBA00023136"/>
    </source>
</evidence>
<dbReference type="CDD" id="cd12914">
    <property type="entry name" value="PDC1_DGC_like"/>
    <property type="match status" value="1"/>
</dbReference>
<name>A0ABW2F0G2_9GAMM</name>
<dbReference type="PANTHER" id="PTHR44757">
    <property type="entry name" value="DIGUANYLATE CYCLASE DGCP"/>
    <property type="match status" value="1"/>
</dbReference>
<dbReference type="SMART" id="SM00267">
    <property type="entry name" value="GGDEF"/>
    <property type="match status" value="1"/>
</dbReference>
<evidence type="ECO:0000256" key="2">
    <source>
        <dbReference type="ARBA" id="ARBA00022475"/>
    </source>
</evidence>
<evidence type="ECO:0000259" key="9">
    <source>
        <dbReference type="PROSITE" id="PS50885"/>
    </source>
</evidence>
<reference evidence="12" key="1">
    <citation type="journal article" date="2019" name="Int. J. Syst. Evol. Microbiol.">
        <title>The Global Catalogue of Microorganisms (GCM) 10K type strain sequencing project: providing services to taxonomists for standard genome sequencing and annotation.</title>
        <authorList>
            <consortium name="The Broad Institute Genomics Platform"/>
            <consortium name="The Broad Institute Genome Sequencing Center for Infectious Disease"/>
            <person name="Wu L."/>
            <person name="Ma J."/>
        </authorList>
    </citation>
    <scope>NUCLEOTIDE SEQUENCE [LARGE SCALE GENOMIC DNA]</scope>
    <source>
        <strain evidence="12">CGMCC 1.13666</strain>
    </source>
</reference>
<dbReference type="InterPro" id="IPR000014">
    <property type="entry name" value="PAS"/>
</dbReference>
<dbReference type="SUPFAM" id="SSF55785">
    <property type="entry name" value="PYP-like sensor domain (PAS domain)"/>
    <property type="match status" value="1"/>
</dbReference>